<evidence type="ECO:0000259" key="2">
    <source>
        <dbReference type="PROSITE" id="PS50110"/>
    </source>
</evidence>
<dbReference type="Proteomes" id="UP000095347">
    <property type="component" value="Unassembled WGS sequence"/>
</dbReference>
<dbReference type="PANTHER" id="PTHR43228">
    <property type="entry name" value="TWO-COMPONENT RESPONSE REGULATOR"/>
    <property type="match status" value="1"/>
</dbReference>
<organism evidence="3 4">
    <name type="scientific">Magnetovibrio blakemorei</name>
    <dbReference type="NCBI Taxonomy" id="28181"/>
    <lineage>
        <taxon>Bacteria</taxon>
        <taxon>Pseudomonadati</taxon>
        <taxon>Pseudomonadota</taxon>
        <taxon>Alphaproteobacteria</taxon>
        <taxon>Rhodospirillales</taxon>
        <taxon>Magnetovibrionaceae</taxon>
        <taxon>Magnetovibrio</taxon>
    </lineage>
</organism>
<dbReference type="InterPro" id="IPR011006">
    <property type="entry name" value="CheY-like_superfamily"/>
</dbReference>
<evidence type="ECO:0000313" key="4">
    <source>
        <dbReference type="Proteomes" id="UP000095347"/>
    </source>
</evidence>
<gene>
    <name evidence="3" type="ORF">BEN30_02725</name>
</gene>
<reference evidence="4" key="1">
    <citation type="submission" date="2016-07" db="EMBL/GenBank/DDBJ databases">
        <authorList>
            <person name="Florea S."/>
            <person name="Webb J.S."/>
            <person name="Jaromczyk J."/>
            <person name="Schardl C.L."/>
        </authorList>
    </citation>
    <scope>NUCLEOTIDE SEQUENCE [LARGE SCALE GENOMIC DNA]</scope>
    <source>
        <strain evidence="4">MV-1</strain>
    </source>
</reference>
<sequence length="184" mass="21198">MSPPALDISALKILVVDDNKFMRLTVVSILRSFHCYDVRTATDGADAFKIMQNYLPDIIITGWRMLPLDGIEFTRILRAKTGEPEEMIPVIMMSAYSEDIYVKQARDAGVNEFLVKPLSATNLYLRLVEVIIHPRPFVRSKNFKGPCRHRHNDYARNYPWDARRSDDKLFDAGVPQDHDDQTKD</sequence>
<dbReference type="EMBL" id="MCGG01000005">
    <property type="protein sequence ID" value="OEJ69540.1"/>
    <property type="molecule type" value="Genomic_DNA"/>
</dbReference>
<dbReference type="GO" id="GO:0000160">
    <property type="term" value="P:phosphorelay signal transduction system"/>
    <property type="evidence" value="ECO:0007669"/>
    <property type="project" value="InterPro"/>
</dbReference>
<name>A0A1E5QBV1_9PROT</name>
<dbReference type="SMART" id="SM00448">
    <property type="entry name" value="REC"/>
    <property type="match status" value="1"/>
</dbReference>
<proteinExistence type="predicted"/>
<dbReference type="SUPFAM" id="SSF52172">
    <property type="entry name" value="CheY-like"/>
    <property type="match status" value="1"/>
</dbReference>
<comment type="caution">
    <text evidence="1">Lacks conserved residue(s) required for the propagation of feature annotation.</text>
</comment>
<dbReference type="InterPro" id="IPR052048">
    <property type="entry name" value="ST_Response_Regulator"/>
</dbReference>
<dbReference type="AlphaFoldDB" id="A0A1E5QBV1"/>
<evidence type="ECO:0000256" key="1">
    <source>
        <dbReference type="PROSITE-ProRule" id="PRU00169"/>
    </source>
</evidence>
<protein>
    <recommendedName>
        <fullName evidence="2">Response regulatory domain-containing protein</fullName>
    </recommendedName>
</protein>
<evidence type="ECO:0000313" key="3">
    <source>
        <dbReference type="EMBL" id="OEJ69540.1"/>
    </source>
</evidence>
<accession>A0A1E5QBV1</accession>
<comment type="caution">
    <text evidence="3">The sequence shown here is derived from an EMBL/GenBank/DDBJ whole genome shotgun (WGS) entry which is preliminary data.</text>
</comment>
<dbReference type="Pfam" id="PF00072">
    <property type="entry name" value="Response_reg"/>
    <property type="match status" value="1"/>
</dbReference>
<dbReference type="STRING" id="28181.BEN30_02725"/>
<dbReference type="PANTHER" id="PTHR43228:SF1">
    <property type="entry name" value="TWO-COMPONENT RESPONSE REGULATOR ARR22"/>
    <property type="match status" value="1"/>
</dbReference>
<dbReference type="Gene3D" id="3.40.50.2300">
    <property type="match status" value="1"/>
</dbReference>
<keyword evidence="4" id="KW-1185">Reference proteome</keyword>
<dbReference type="InterPro" id="IPR001789">
    <property type="entry name" value="Sig_transdc_resp-reg_receiver"/>
</dbReference>
<dbReference type="PROSITE" id="PS50110">
    <property type="entry name" value="RESPONSE_REGULATORY"/>
    <property type="match status" value="1"/>
</dbReference>
<feature type="domain" description="Response regulatory" evidence="2">
    <location>
        <begin position="12"/>
        <end position="131"/>
    </location>
</feature>